<accession>A0A8R1HIX2</accession>
<evidence type="ECO:0000256" key="10">
    <source>
        <dbReference type="ARBA" id="ARBA00023242"/>
    </source>
</evidence>
<feature type="domain" description="RRN7-type" evidence="13">
    <location>
        <begin position="7"/>
        <end position="35"/>
    </location>
</feature>
<evidence type="ECO:0000256" key="6">
    <source>
        <dbReference type="ARBA" id="ARBA00022833"/>
    </source>
</evidence>
<dbReference type="GO" id="GO:0001164">
    <property type="term" value="F:RNA polymerase I core promoter sequence-specific DNA binding"/>
    <property type="evidence" value="ECO:0007669"/>
    <property type="project" value="InterPro"/>
</dbReference>
<dbReference type="PANTHER" id="PTHR31576">
    <property type="entry name" value="TATA BOX-BINDING PROTEIN-ASSOCIATED FACTOR RNA POLYMERASE I SUBUNIT B"/>
    <property type="match status" value="1"/>
</dbReference>
<protein>
    <recommendedName>
        <fullName evidence="3">TATA box-binding protein-associated factor RNA polymerase I subunit B</fullName>
    </recommendedName>
    <alternativeName>
        <fullName evidence="11">TATA box-binding protein-associated factor 1B</fullName>
    </alternativeName>
</protein>
<evidence type="ECO:0000256" key="9">
    <source>
        <dbReference type="ARBA" id="ARBA00023163"/>
    </source>
</evidence>
<dbReference type="InterPro" id="IPR033599">
    <property type="entry name" value="TAF1B/Rrn7"/>
</dbReference>
<comment type="similarity">
    <text evidence="2">Belongs to the RRN7/TAF1B family.</text>
</comment>
<dbReference type="Proteomes" id="UP000005237">
    <property type="component" value="Unassembled WGS sequence"/>
</dbReference>
<keyword evidence="6" id="KW-0862">Zinc</keyword>
<keyword evidence="7" id="KW-0805">Transcription regulation</keyword>
<feature type="domain" description="Rrn7/TAF1B C-terminal cyclin" evidence="14">
    <location>
        <begin position="364"/>
        <end position="517"/>
    </location>
</feature>
<dbReference type="InterPro" id="IPR048538">
    <property type="entry name" value="Rrn7_cyclin_C"/>
</dbReference>
<reference evidence="16" key="1">
    <citation type="submission" date="2010-08" db="EMBL/GenBank/DDBJ databases">
        <authorList>
            <consortium name="Caenorhabditis japonica Sequencing Consortium"/>
            <person name="Wilson R.K."/>
        </authorList>
    </citation>
    <scope>NUCLEOTIDE SEQUENCE [LARGE SCALE GENOMIC DNA]</scope>
    <source>
        <strain evidence="16">DF5081</strain>
    </source>
</reference>
<keyword evidence="9" id="KW-0804">Transcription</keyword>
<dbReference type="InterPro" id="IPR021752">
    <property type="entry name" value="TF_Rrn7_Zf"/>
</dbReference>
<evidence type="ECO:0000256" key="5">
    <source>
        <dbReference type="ARBA" id="ARBA00022771"/>
    </source>
</evidence>
<name>A0A8R1HIX2_CAEJA</name>
<dbReference type="Pfam" id="PF11781">
    <property type="entry name" value="Zn_ribbon_RRN7"/>
    <property type="match status" value="1"/>
</dbReference>
<evidence type="ECO:0000256" key="7">
    <source>
        <dbReference type="ARBA" id="ARBA00023015"/>
    </source>
</evidence>
<dbReference type="GO" id="GO:0005668">
    <property type="term" value="C:RNA polymerase transcription factor SL1 complex"/>
    <property type="evidence" value="ECO:0007669"/>
    <property type="project" value="TreeGrafter"/>
</dbReference>
<dbReference type="GO" id="GO:0008270">
    <property type="term" value="F:zinc ion binding"/>
    <property type="evidence" value="ECO:0007669"/>
    <property type="project" value="UniProtKB-KW"/>
</dbReference>
<dbReference type="PANTHER" id="PTHR31576:SF2">
    <property type="entry name" value="TATA BOX-BINDING PROTEIN-ASSOCIATED FACTOR RNA POLYMERASE I SUBUNIT B"/>
    <property type="match status" value="1"/>
</dbReference>
<feature type="region of interest" description="Disordered" evidence="12">
    <location>
        <begin position="236"/>
        <end position="257"/>
    </location>
</feature>
<dbReference type="AlphaFoldDB" id="A0A8R1HIX2"/>
<evidence type="ECO:0000256" key="3">
    <source>
        <dbReference type="ARBA" id="ARBA00018994"/>
    </source>
</evidence>
<evidence type="ECO:0000256" key="2">
    <source>
        <dbReference type="ARBA" id="ARBA00006899"/>
    </source>
</evidence>
<evidence type="ECO:0000313" key="16">
    <source>
        <dbReference type="Proteomes" id="UP000005237"/>
    </source>
</evidence>
<feature type="compositionally biased region" description="Acidic residues" evidence="12">
    <location>
        <begin position="237"/>
        <end position="257"/>
    </location>
</feature>
<dbReference type="Pfam" id="PF20645">
    <property type="entry name" value="Rrn7_cyclin_C"/>
    <property type="match status" value="1"/>
</dbReference>
<evidence type="ECO:0000259" key="13">
    <source>
        <dbReference type="Pfam" id="PF11781"/>
    </source>
</evidence>
<evidence type="ECO:0000256" key="8">
    <source>
        <dbReference type="ARBA" id="ARBA00023125"/>
    </source>
</evidence>
<keyword evidence="10" id="KW-0539">Nucleus</keyword>
<evidence type="ECO:0000313" key="15">
    <source>
        <dbReference type="EnsemblMetazoa" id="CJA03007.1"/>
    </source>
</evidence>
<keyword evidence="4" id="KW-0479">Metal-binding</keyword>
<dbReference type="GO" id="GO:0042790">
    <property type="term" value="P:nucleolar large rRNA transcription by RNA polymerase I"/>
    <property type="evidence" value="ECO:0007669"/>
    <property type="project" value="TreeGrafter"/>
</dbReference>
<organism evidence="15 16">
    <name type="scientific">Caenorhabditis japonica</name>
    <dbReference type="NCBI Taxonomy" id="281687"/>
    <lineage>
        <taxon>Eukaryota</taxon>
        <taxon>Metazoa</taxon>
        <taxon>Ecdysozoa</taxon>
        <taxon>Nematoda</taxon>
        <taxon>Chromadorea</taxon>
        <taxon>Rhabditida</taxon>
        <taxon>Rhabditina</taxon>
        <taxon>Rhabditomorpha</taxon>
        <taxon>Rhabditoidea</taxon>
        <taxon>Rhabditidae</taxon>
        <taxon>Peloderinae</taxon>
        <taxon>Caenorhabditis</taxon>
    </lineage>
</organism>
<keyword evidence="8" id="KW-0238">DNA-binding</keyword>
<evidence type="ECO:0000256" key="4">
    <source>
        <dbReference type="ARBA" id="ARBA00022723"/>
    </source>
</evidence>
<evidence type="ECO:0000256" key="11">
    <source>
        <dbReference type="ARBA" id="ARBA00032500"/>
    </source>
</evidence>
<evidence type="ECO:0000256" key="1">
    <source>
        <dbReference type="ARBA" id="ARBA00004604"/>
    </source>
</evidence>
<dbReference type="GO" id="GO:0070860">
    <property type="term" value="C:RNA polymerase I core factor complex"/>
    <property type="evidence" value="ECO:0007669"/>
    <property type="project" value="InterPro"/>
</dbReference>
<evidence type="ECO:0000259" key="14">
    <source>
        <dbReference type="Pfam" id="PF20645"/>
    </source>
</evidence>
<evidence type="ECO:0000256" key="12">
    <source>
        <dbReference type="SAM" id="MobiDB-lite"/>
    </source>
</evidence>
<keyword evidence="5" id="KW-0863">Zinc-finger</keyword>
<keyword evidence="16" id="KW-1185">Reference proteome</keyword>
<reference evidence="15" key="2">
    <citation type="submission" date="2022-06" db="UniProtKB">
        <authorList>
            <consortium name="EnsemblMetazoa"/>
        </authorList>
    </citation>
    <scope>IDENTIFICATION</scope>
    <source>
        <strain evidence="15">DF5081</strain>
    </source>
</reference>
<comment type="subcellular location">
    <subcellularLocation>
        <location evidence="1">Nucleus</location>
        <location evidence="1">Nucleolus</location>
    </subcellularLocation>
</comment>
<sequence length="659" mass="75692">MAPGKTEKNDKCTACGGYDFSLNDGFMYCDRCGTLFENFEEFDDEEAGIQGIVGAGKIVIKRKKGEFDAKVKRKASEAFLRGKEKYQKAKQVEELLENRTKFFTEQVPRKEHLPYDQTPDYLYGVGRRIFAFTEILSKSAYILVNELNFNPELQKMVLAVFQRYLAHCHVAFCAQEQCGDDEELRFVAIMENINYEEEERAEKRRKMLERRGKGVKMLSKSAAAWTLLTQGNITENLDAESSEEEDQDDPEEDETIEDVNDITMGFVRKVTTALSKNSLRRAGQLVMGLEMVAAILHSAILCSGYTNILISDVVRWIREDRFRIPRRALKFLLRSLTEPGEELQSAVESREHCLRFPLFEIVRTSTMLHQSLDLSQNQAIMSFEKLAARIIENLNLPVDMLSRVLLLESIIPCDMSPLLLKQVDVKMGKNLQELTGISPKMRLKDYMASFGRKEYWAVERNLTDYDEVLLSIDTKIMAYILFAIKLTFDIDNAPCSNQNLENSPTQFDIDTWIYQLEMRVKCWQGHDMSMVLRPSCPIPEISAEVPFGEHYFCYPTRRGPGVQRLRRHAGFQKTIPAEMSFHSTSNMPTVFDIRENRYPADRKRPQAILTPLNFQSLVIRKEIDAEPAKFENIDADAEATFFKDFTVSHGGLEFSTCET</sequence>
<dbReference type="EnsemblMetazoa" id="CJA03007.1">
    <property type="protein sequence ID" value="CJA03007.1"/>
    <property type="gene ID" value="WBGene00122211"/>
</dbReference>
<proteinExistence type="inferred from homology"/>